<feature type="region of interest" description="Disordered" evidence="1">
    <location>
        <begin position="1361"/>
        <end position="1387"/>
    </location>
</feature>
<keyword evidence="2" id="KW-0472">Membrane</keyword>
<feature type="compositionally biased region" description="Basic residues" evidence="1">
    <location>
        <begin position="605"/>
        <end position="622"/>
    </location>
</feature>
<feature type="compositionally biased region" description="Basic and acidic residues" evidence="1">
    <location>
        <begin position="457"/>
        <end position="473"/>
    </location>
</feature>
<dbReference type="OrthoDB" id="333760at2759"/>
<feature type="compositionally biased region" description="Low complexity" evidence="1">
    <location>
        <begin position="675"/>
        <end position="690"/>
    </location>
</feature>
<evidence type="ECO:0000313" key="3">
    <source>
        <dbReference type="EMBL" id="KFG62227.1"/>
    </source>
</evidence>
<dbReference type="EMBL" id="AFYV02001352">
    <property type="protein sequence ID" value="KFG62227.1"/>
    <property type="molecule type" value="Genomic_DNA"/>
</dbReference>
<accession>A0A086M009</accession>
<protein>
    <submittedName>
        <fullName evidence="3">Putative transmembrane protein</fullName>
    </submittedName>
</protein>
<sequence length="2287" mass="247213">MGEPRHVRRTKDGDVVPLSLFLHESVAKKQGRKEQENSFPHNAALRSSLRAPRLHHSFQAPRNSPPISLSLQVCLFLCVLSVLSSLPLVFASSRRTPLTGATPEFSESEATQRLPTLEPRDSEARNSGLHARRLSPPPDETSGDTNAVVGEPRSAAGEKGVEEIASLQNGARRDEGEGEPSEESASLINSGSLASSSHPRNGPSPEEESRGDIRTRETTGGPEEAQLAVRHLRETALKAPSRPQSDGVEAESRLQANRVAKGRRPPGDADEAPASSTPVAGPDPVLLSLGSETALGASVPGHHESALRVSAPSSGDFSAIDAVTLLERKVAGSEREGVTGETPAPLQGPQSKREHEVQGVREPKEIGGLAGKKETQRTQAHAEAKKPAEKQKEKDRGKATAGKRAPEKEKLLRVRSEASHLSRLFRWPSRGAATQTPPSAPGAPRGATQASSGDNTAGKRNDRALNDGKEGHSSGKHGGRLNVERRRHSAPPASFSSPASNRRAAPQASGAVGASASASASGGSGNGETSAERGEISVTSLKRHLRQAFAFSSPNKSRKDWKRENSATESGDSRENRADKAKRVRKQEGKKKSLENPSEKSAGNSRRRNRERRLQTHRRRQQRLPVNQLGDRDDPTEFASYLSPTSSSRKGRGPGGGRNGRQHVGHIAVEEEGRVSLPASPVASSSLPDPSTGPRRRRRGAGQRDFRYDGRERAVRRRKTPERSPTSVGSGEATPPVSSGIDPLVPGLEGTISRPTSENKAQPVTPTASRRRRRYAYRGPGKRPPTVQMERGNDAGAARDEGDKREEAETLWGGKDLIGKGVASLTEIQENPTQGETPSLPDSRPRSPQSDRGGDRSKHGLKADRSGSRGHLSHAPSPSRGLERGNSTALQSNGAEVEGSRIAAKREGGADDPLAKSSRIEETEAEDEQVREKKKKRGGMRSGRNRDKKGKKEGAGDVIADRREQASDNSDDGPGDHFWGPPGDGVAYLFSPENRKRLCHSLYQQPDYAEMFVVLFLLHLRWPSYTQQEGGTSFFFKTLQAYTASLVDGQSPANFFSLLRDCPLHEISNQVISSLTPRIQSRTDLQALAEEMIRTKPPFFAYSLAYTAPASKTLRTSWGFFATLVVVWEVFATGVLRDDLFGLSSAELNKLQKNDPFFWAALAEGLLDVWSMQRAVNTSLLWTYMTVSSLIDTGPTSRVQNSVGILLLEDMGSSFGAFSASSPFVSPEAASKPQNAPKSSAEPSNEAGCSLLSMPDLSDPAALRALQEVVEKAIRKKLEQAVDKRVAPVAGCRRLSNCLGNVCEEDPVQGGPERGRPMASPSPFIQYSSCETLWRRVASHLPFIQVTGFYMRRSADPRRFFPQTGTATHNDVASSRRGSSSSFPPSSLSFSSSSSSSTSYAAPFPSNHLSFVSPFSSSPSPPSYSYSSSSPVSSSLAEERGLEVGDFGSEVPQAILQKMKADLPAGGILVQLSLVDAWGSHWYGRESQESVETGDKPEAEASNEDATAAPENCPEPLECSSGSSSPRCATPVYVPATTAMELFRVDLSVDPSLESVPGRVSALAVEVIGIDSIDVFEQGTDPRRDPDVHVYLSVPEVEFYGEQEVRDEIYTLISGQPSDWVAAAMRTISWDRVQVLGTARWTGLPPSAGATPGVEKRDHARSSEEPRETWKRRAETADSATSPVSEGPEQARYVSRQLGAGKRAGENGEEKVPDRQGAGLQGRGSAGRSEGGVSGPGRDPVGTLTSGKETRSGDQETATETDMEAEKKQRLKCSFGRLEKTRGFGKRYESTRTDSSTEASPSLPKTGARVRSSSSSSKWKNGRDARRADGADAAPLYGSDEVLAFGWQPGHLIVHVLIEGLAVRYKTARRREASADDLILEMTAEEAKLRLTRRIRGRDTRVVHVHLDHRNIELADVQTPTDHPRSDEEEEGVPITTAVLSNVFLAVFMILVLTCLHLVHKQKKGPFWLLCCCGGEFPWLAKKKRESKLHEQTGMRSERSLETTAPGTPCPPKAASYGDDEGTAEAEPIAHAFEAAEADLSTYGASQHSSMLLGSPVVSPRESLFSGRDPEVDEESVETDRSRAEPSTLSPVSPLRIARLRASPFSNSPTWHAGDCDSRRAPDNTQRERDQDDAGPRAVRFRRTSLFGSETAGPLGSMFSSADIPRAWDAWAPGAGPGGMVAFESPRRAVLRRCVSAIEREDSTYSASVDLSSLRSSSSSSVEIYDSTPSLRRSASCRTASRRFSIRESLPSVHLRWNYFSPKPSSPISADSSAESEGAVPGRRPKR</sequence>
<comment type="caution">
    <text evidence="3">The sequence shown here is derived from an EMBL/GenBank/DDBJ whole genome shotgun (WGS) entry which is preliminary data.</text>
</comment>
<feature type="compositionally biased region" description="Low complexity" evidence="1">
    <location>
        <begin position="1373"/>
        <end position="1387"/>
    </location>
</feature>
<feature type="compositionally biased region" description="Basic and acidic residues" evidence="1">
    <location>
        <begin position="207"/>
        <end position="217"/>
    </location>
</feature>
<evidence type="ECO:0000256" key="2">
    <source>
        <dbReference type="SAM" id="Phobius"/>
    </source>
</evidence>
<feature type="compositionally biased region" description="Polar residues" evidence="1">
    <location>
        <begin position="1363"/>
        <end position="1372"/>
    </location>
</feature>
<name>A0A086M009_TOXGO</name>
<feature type="region of interest" description="Disordered" evidence="1">
    <location>
        <begin position="97"/>
        <end position="316"/>
    </location>
</feature>
<feature type="region of interest" description="Disordered" evidence="1">
    <location>
        <begin position="1226"/>
        <end position="1249"/>
    </location>
</feature>
<feature type="compositionally biased region" description="Basic and acidic residues" evidence="1">
    <location>
        <begin position="1486"/>
        <end position="1499"/>
    </location>
</feature>
<keyword evidence="2 3" id="KW-0812">Transmembrane</keyword>
<feature type="compositionally biased region" description="Polar residues" evidence="1">
    <location>
        <begin position="753"/>
        <end position="764"/>
    </location>
</feature>
<gene>
    <name evidence="3" type="ORF">TGRUB_214900</name>
</gene>
<feature type="region of interest" description="Disordered" evidence="1">
    <location>
        <begin position="2058"/>
        <end position="2138"/>
    </location>
</feature>
<dbReference type="Proteomes" id="UP000028834">
    <property type="component" value="Unassembled WGS sequence"/>
</dbReference>
<feature type="compositionally biased region" description="Basic and acidic residues" evidence="1">
    <location>
        <begin position="852"/>
        <end position="867"/>
    </location>
</feature>
<feature type="region of interest" description="Disordered" evidence="1">
    <location>
        <begin position="331"/>
        <end position="979"/>
    </location>
</feature>
<feature type="compositionally biased region" description="Basic and acidic residues" evidence="1">
    <location>
        <begin position="791"/>
        <end position="808"/>
    </location>
</feature>
<feature type="compositionally biased region" description="Polar residues" evidence="1">
    <location>
        <begin position="826"/>
        <end position="837"/>
    </location>
</feature>
<feature type="region of interest" description="Disordered" evidence="1">
    <location>
        <begin position="1990"/>
        <end position="2023"/>
    </location>
</feature>
<organism evidence="3 4">
    <name type="scientific">Toxoplasma gondii RUB</name>
    <dbReference type="NCBI Taxonomy" id="935652"/>
    <lineage>
        <taxon>Eukaryota</taxon>
        <taxon>Sar</taxon>
        <taxon>Alveolata</taxon>
        <taxon>Apicomplexa</taxon>
        <taxon>Conoidasida</taxon>
        <taxon>Coccidia</taxon>
        <taxon>Eucoccidiorida</taxon>
        <taxon>Eimeriorina</taxon>
        <taxon>Sarcocystidae</taxon>
        <taxon>Toxoplasma</taxon>
    </lineage>
</organism>
<feature type="compositionally biased region" description="Basic and acidic residues" evidence="1">
    <location>
        <begin position="1654"/>
        <end position="1676"/>
    </location>
</feature>
<feature type="compositionally biased region" description="Basic and acidic residues" evidence="1">
    <location>
        <begin position="351"/>
        <end position="420"/>
    </location>
</feature>
<reference evidence="3 4" key="1">
    <citation type="submission" date="2014-05" db="EMBL/GenBank/DDBJ databases">
        <authorList>
            <person name="Sibley D."/>
            <person name="Venepally P."/>
            <person name="Karamycheva S."/>
            <person name="Hadjithomas M."/>
            <person name="Khan A."/>
            <person name="Brunk B."/>
            <person name="Roos D."/>
            <person name="Caler E."/>
            <person name="Lorenzi H."/>
        </authorList>
    </citation>
    <scope>NUCLEOTIDE SEQUENCE [LARGE SCALE GENOMIC DNA]</scope>
    <source>
        <strain evidence="3 4">RUB</strain>
    </source>
</reference>
<feature type="compositionally biased region" description="Basic and acidic residues" evidence="1">
    <location>
        <begin position="1777"/>
        <end position="1792"/>
    </location>
</feature>
<feature type="region of interest" description="Disordered" evidence="1">
    <location>
        <begin position="1641"/>
        <end position="1828"/>
    </location>
</feature>
<feature type="transmembrane region" description="Helical" evidence="2">
    <location>
        <begin position="69"/>
        <end position="90"/>
    </location>
</feature>
<feature type="compositionally biased region" description="Basic and acidic residues" evidence="1">
    <location>
        <begin position="1990"/>
        <end position="2001"/>
    </location>
</feature>
<feature type="compositionally biased region" description="Basic and acidic residues" evidence="1">
    <location>
        <begin position="702"/>
        <end position="713"/>
    </location>
</feature>
<feature type="compositionally biased region" description="Low complexity" evidence="1">
    <location>
        <begin position="490"/>
        <end position="521"/>
    </location>
</feature>
<feature type="compositionally biased region" description="Gly residues" evidence="1">
    <location>
        <begin position="1719"/>
        <end position="1735"/>
    </location>
</feature>
<evidence type="ECO:0000313" key="4">
    <source>
        <dbReference type="Proteomes" id="UP000028834"/>
    </source>
</evidence>
<feature type="compositionally biased region" description="Low complexity" evidence="1">
    <location>
        <begin position="2263"/>
        <end position="2277"/>
    </location>
</feature>
<feature type="compositionally biased region" description="Polar residues" evidence="1">
    <location>
        <begin position="885"/>
        <end position="894"/>
    </location>
</feature>
<dbReference type="VEuPathDB" id="ToxoDB:TGRUB_214900"/>
<proteinExistence type="predicted"/>
<feature type="compositionally biased region" description="Low complexity" evidence="1">
    <location>
        <begin position="183"/>
        <end position="197"/>
    </location>
</feature>
<feature type="compositionally biased region" description="Basic and acidic residues" evidence="1">
    <location>
        <begin position="557"/>
        <end position="598"/>
    </location>
</feature>
<feature type="compositionally biased region" description="Polar residues" evidence="1">
    <location>
        <begin position="1232"/>
        <end position="1243"/>
    </location>
</feature>
<feature type="compositionally biased region" description="Basic and acidic residues" evidence="1">
    <location>
        <begin position="2114"/>
        <end position="2135"/>
    </location>
</feature>
<keyword evidence="2" id="KW-1133">Transmembrane helix</keyword>
<feature type="compositionally biased region" description="Basic residues" evidence="1">
    <location>
        <begin position="474"/>
        <end position="489"/>
    </location>
</feature>
<feature type="compositionally biased region" description="Basic and acidic residues" evidence="1">
    <location>
        <begin position="1703"/>
        <end position="1714"/>
    </location>
</feature>
<evidence type="ECO:0000256" key="1">
    <source>
        <dbReference type="SAM" id="MobiDB-lite"/>
    </source>
</evidence>
<feature type="compositionally biased region" description="Basic and acidic residues" evidence="1">
    <location>
        <begin position="950"/>
        <end position="966"/>
    </location>
</feature>
<feature type="region of interest" description="Disordered" evidence="1">
    <location>
        <begin position="2263"/>
        <end position="2287"/>
    </location>
</feature>
<feature type="region of interest" description="Disordered" evidence="1">
    <location>
        <begin position="1486"/>
        <end position="1528"/>
    </location>
</feature>